<keyword evidence="5 7" id="KW-0472">Membrane</keyword>
<comment type="similarity">
    <text evidence="2">Belongs to the unc-93 family.</text>
</comment>
<dbReference type="KEGG" id="cin:100178879"/>
<evidence type="ECO:0000313" key="8">
    <source>
        <dbReference type="Ensembl" id="ENSCINP00000015513.3"/>
    </source>
</evidence>
<feature type="transmembrane region" description="Helical" evidence="7">
    <location>
        <begin position="95"/>
        <end position="118"/>
    </location>
</feature>
<dbReference type="EMBL" id="EAAA01000350">
    <property type="status" value="NOT_ANNOTATED_CDS"/>
    <property type="molecule type" value="Genomic_DNA"/>
</dbReference>
<gene>
    <name evidence="8" type="primary">LOC100178879</name>
</gene>
<keyword evidence="3 7" id="KW-0812">Transmembrane</keyword>
<reference evidence="9" key="1">
    <citation type="journal article" date="2002" name="Science">
        <title>The draft genome of Ciona intestinalis: insights into chordate and vertebrate origins.</title>
        <authorList>
            <person name="Dehal P."/>
            <person name="Satou Y."/>
            <person name="Campbell R.K."/>
            <person name="Chapman J."/>
            <person name="Degnan B."/>
            <person name="De Tomaso A."/>
            <person name="Davidson B."/>
            <person name="Di Gregorio A."/>
            <person name="Gelpke M."/>
            <person name="Goodstein D.M."/>
            <person name="Harafuji N."/>
            <person name="Hastings K.E."/>
            <person name="Ho I."/>
            <person name="Hotta K."/>
            <person name="Huang W."/>
            <person name="Kawashima T."/>
            <person name="Lemaire P."/>
            <person name="Martinez D."/>
            <person name="Meinertzhagen I.A."/>
            <person name="Necula S."/>
            <person name="Nonaka M."/>
            <person name="Putnam N."/>
            <person name="Rash S."/>
            <person name="Saiga H."/>
            <person name="Satake M."/>
            <person name="Terry A."/>
            <person name="Yamada L."/>
            <person name="Wang H.G."/>
            <person name="Awazu S."/>
            <person name="Azumi K."/>
            <person name="Boore J."/>
            <person name="Branno M."/>
            <person name="Chin-Bow S."/>
            <person name="DeSantis R."/>
            <person name="Doyle S."/>
            <person name="Francino P."/>
            <person name="Keys D.N."/>
            <person name="Haga S."/>
            <person name="Hayashi H."/>
            <person name="Hino K."/>
            <person name="Imai K.S."/>
            <person name="Inaba K."/>
            <person name="Kano S."/>
            <person name="Kobayashi K."/>
            <person name="Kobayashi M."/>
            <person name="Lee B.I."/>
            <person name="Makabe K.W."/>
            <person name="Manohar C."/>
            <person name="Matassi G."/>
            <person name="Medina M."/>
            <person name="Mochizuki Y."/>
            <person name="Mount S."/>
            <person name="Morishita T."/>
            <person name="Miura S."/>
            <person name="Nakayama A."/>
            <person name="Nishizaka S."/>
            <person name="Nomoto H."/>
            <person name="Ohta F."/>
            <person name="Oishi K."/>
            <person name="Rigoutsos I."/>
            <person name="Sano M."/>
            <person name="Sasaki A."/>
            <person name="Sasakura Y."/>
            <person name="Shoguchi E."/>
            <person name="Shin-i T."/>
            <person name="Spagnuolo A."/>
            <person name="Stainier D."/>
            <person name="Suzuki M.M."/>
            <person name="Tassy O."/>
            <person name="Takatori N."/>
            <person name="Tokuoka M."/>
            <person name="Yagi K."/>
            <person name="Yoshizaki F."/>
            <person name="Wada S."/>
            <person name="Zhang C."/>
            <person name="Hyatt P.D."/>
            <person name="Larimer F."/>
            <person name="Detter C."/>
            <person name="Doggett N."/>
            <person name="Glavina T."/>
            <person name="Hawkins T."/>
            <person name="Richardson P."/>
            <person name="Lucas S."/>
            <person name="Kohara Y."/>
            <person name="Levine M."/>
            <person name="Satoh N."/>
            <person name="Rokhsar D.S."/>
        </authorList>
    </citation>
    <scope>NUCLEOTIDE SEQUENCE [LARGE SCALE GENOMIC DNA]</scope>
</reference>
<dbReference type="Ensembl" id="ENSCINT00000015513.3">
    <property type="protein sequence ID" value="ENSCINP00000015513.3"/>
    <property type="gene ID" value="ENSCING00000007572.3"/>
</dbReference>
<feature type="transmembrane region" description="Helical" evidence="7">
    <location>
        <begin position="72"/>
        <end position="89"/>
    </location>
</feature>
<reference evidence="8" key="2">
    <citation type="journal article" date="2008" name="Genome Biol.">
        <title>Improved genome assembly and evidence-based global gene model set for the chordate Ciona intestinalis: new insight into intron and operon populations.</title>
        <authorList>
            <person name="Satou Y."/>
            <person name="Mineta K."/>
            <person name="Ogasawara M."/>
            <person name="Sasakura Y."/>
            <person name="Shoguchi E."/>
            <person name="Ueno K."/>
            <person name="Yamada L."/>
            <person name="Matsumoto J."/>
            <person name="Wasserscheid J."/>
            <person name="Dewar K."/>
            <person name="Wiley G.B."/>
            <person name="Macmil S.L."/>
            <person name="Roe B.A."/>
            <person name="Zeller R.W."/>
            <person name="Hastings K.E."/>
            <person name="Lemaire P."/>
            <person name="Lindquist E."/>
            <person name="Endo T."/>
            <person name="Hotta K."/>
            <person name="Inaba K."/>
        </authorList>
    </citation>
    <scope>NUCLEOTIDE SEQUENCE [LARGE SCALE GENOMIC DNA]</scope>
    <source>
        <strain evidence="8">wild type</strain>
    </source>
</reference>
<keyword evidence="4 7" id="KW-1133">Transmembrane helix</keyword>
<dbReference type="RefSeq" id="XP_009862471.1">
    <property type="nucleotide sequence ID" value="XM_009864169.3"/>
</dbReference>
<organism evidence="8 9">
    <name type="scientific">Ciona intestinalis</name>
    <name type="common">Transparent sea squirt</name>
    <name type="synonym">Ascidia intestinalis</name>
    <dbReference type="NCBI Taxonomy" id="7719"/>
    <lineage>
        <taxon>Eukaryota</taxon>
        <taxon>Metazoa</taxon>
        <taxon>Chordata</taxon>
        <taxon>Tunicata</taxon>
        <taxon>Ascidiacea</taxon>
        <taxon>Phlebobranchia</taxon>
        <taxon>Cionidae</taxon>
        <taxon>Ciona</taxon>
    </lineage>
</organism>
<evidence type="ECO:0000256" key="6">
    <source>
        <dbReference type="ARBA" id="ARBA00040854"/>
    </source>
</evidence>
<dbReference type="STRING" id="7719.ENSCINP00000015513"/>
<dbReference type="InterPro" id="IPR051951">
    <property type="entry name" value="UNC-93_regulatory"/>
</dbReference>
<feature type="transmembrane region" description="Helical" evidence="7">
    <location>
        <begin position="315"/>
        <end position="333"/>
    </location>
</feature>
<dbReference type="Pfam" id="PF05978">
    <property type="entry name" value="UNC-93"/>
    <property type="match status" value="1"/>
</dbReference>
<proteinExistence type="inferred from homology"/>
<sequence length="509" mass="56177">MVSTKFRCHRNLLLLSFGILTNMSAYLPLEAVQSSFNQAAGTSSLATVYIIAVLSSLFLAPLVISKFGSKRCILAGALSYVPYTLANFYPRDYTLIPAAAFVGAGGAVMWPACLVYIIDLSKLFARTSTKSQTLHAAKFFSIFYSIISCAYLAGMILLSVLFSTNVVESKQSNSTLNLNISAAPQEDTNTNIPISVEPKCGVTFDNLKSSTPTTNQQLSQVLLYTMLAVFLLFHFCGFMMCICIDDVEEPKENSVYWEGESEVHHDQSSLTESSVGLYEQVNKGPECNSNIKAVKQESMLTLCKSVITLITKDKVVLMMMVNTLQIGMMQAFYRGNYNSAWVSCSLGINFTAYTMVVYAAATLCGSFCSVKLLKCMDYPQLFGIVTFLEVTVFAILLFWAPAPNTSVVESWPFFILSAVLGFCKGVIKAQQPSVYNIVFVENKNTAATIQIMWESIGISSIYLISTITRPVVSTTIMICMIVLGYIFFLSSLYIKDKKGRYWSCARQST</sequence>
<dbReference type="Proteomes" id="UP000008144">
    <property type="component" value="Chromosome 1"/>
</dbReference>
<protein>
    <recommendedName>
        <fullName evidence="6">Protein unc-93 homolog A</fullName>
    </recommendedName>
</protein>
<evidence type="ECO:0000313" key="9">
    <source>
        <dbReference type="Proteomes" id="UP000008144"/>
    </source>
</evidence>
<feature type="transmembrane region" description="Helical" evidence="7">
    <location>
        <begin position="221"/>
        <end position="244"/>
    </location>
</feature>
<dbReference type="InterPro" id="IPR036259">
    <property type="entry name" value="MFS_trans_sf"/>
</dbReference>
<evidence type="ECO:0000256" key="5">
    <source>
        <dbReference type="ARBA" id="ARBA00023136"/>
    </source>
</evidence>
<reference evidence="8" key="3">
    <citation type="submission" date="2025-08" db="UniProtKB">
        <authorList>
            <consortium name="Ensembl"/>
        </authorList>
    </citation>
    <scope>IDENTIFICATION</scope>
</reference>
<dbReference type="HOGENOM" id="CLU_535221_0_0_1"/>
<feature type="transmembrane region" description="Helical" evidence="7">
    <location>
        <begin position="139"/>
        <end position="162"/>
    </location>
</feature>
<evidence type="ECO:0000256" key="1">
    <source>
        <dbReference type="ARBA" id="ARBA00004141"/>
    </source>
</evidence>
<dbReference type="InParanoid" id="F7AMB1"/>
<dbReference type="OMA" id="STTIMIC"/>
<feature type="transmembrane region" description="Helical" evidence="7">
    <location>
        <begin position="381"/>
        <end position="399"/>
    </location>
</feature>
<dbReference type="SUPFAM" id="SSF103473">
    <property type="entry name" value="MFS general substrate transporter"/>
    <property type="match status" value="1"/>
</dbReference>
<name>F7AMB1_CIOIN</name>
<comment type="subcellular location">
    <subcellularLocation>
        <location evidence="1">Membrane</location>
        <topology evidence="1">Multi-pass membrane protein</topology>
    </subcellularLocation>
</comment>
<feature type="transmembrane region" description="Helical" evidence="7">
    <location>
        <begin position="339"/>
        <end position="361"/>
    </location>
</feature>
<dbReference type="GO" id="GO:0016020">
    <property type="term" value="C:membrane"/>
    <property type="evidence" value="ECO:0007669"/>
    <property type="project" value="UniProtKB-SubCell"/>
</dbReference>
<dbReference type="InterPro" id="IPR010291">
    <property type="entry name" value="Ion_channel_UNC-93"/>
</dbReference>
<dbReference type="GeneTree" id="ENSGT00530000063359"/>
<accession>A0A1W3JVH1</accession>
<dbReference type="PANTHER" id="PTHR19444">
    <property type="entry name" value="UNC-93 RELATED"/>
    <property type="match status" value="1"/>
</dbReference>
<evidence type="ECO:0000256" key="7">
    <source>
        <dbReference type="SAM" id="Phobius"/>
    </source>
</evidence>
<accession>F7AMB1</accession>
<dbReference type="Gene3D" id="1.20.1250.20">
    <property type="entry name" value="MFS general substrate transporter like domains"/>
    <property type="match status" value="1"/>
</dbReference>
<evidence type="ECO:0000256" key="3">
    <source>
        <dbReference type="ARBA" id="ARBA00022692"/>
    </source>
</evidence>
<dbReference type="GeneID" id="100178879"/>
<dbReference type="OrthoDB" id="78663at2759"/>
<feature type="transmembrane region" description="Helical" evidence="7">
    <location>
        <begin position="41"/>
        <end position="60"/>
    </location>
</feature>
<dbReference type="AlphaFoldDB" id="F7AMB1"/>
<keyword evidence="9" id="KW-1185">Reference proteome</keyword>
<feature type="transmembrane region" description="Helical" evidence="7">
    <location>
        <begin position="12"/>
        <end position="29"/>
    </location>
</feature>
<dbReference type="PANTHER" id="PTHR19444:SF13">
    <property type="entry name" value="PROTEIN UNC-93 HOMOLOG A"/>
    <property type="match status" value="1"/>
</dbReference>
<feature type="transmembrane region" description="Helical" evidence="7">
    <location>
        <begin position="471"/>
        <end position="494"/>
    </location>
</feature>
<reference evidence="8" key="4">
    <citation type="submission" date="2025-09" db="UniProtKB">
        <authorList>
            <consortium name="Ensembl"/>
        </authorList>
    </citation>
    <scope>IDENTIFICATION</scope>
</reference>
<evidence type="ECO:0000256" key="4">
    <source>
        <dbReference type="ARBA" id="ARBA00022989"/>
    </source>
</evidence>
<evidence type="ECO:0000256" key="2">
    <source>
        <dbReference type="ARBA" id="ARBA00009172"/>
    </source>
</evidence>